<evidence type="ECO:0000256" key="1">
    <source>
        <dbReference type="SAM" id="MobiDB-lite"/>
    </source>
</evidence>
<evidence type="ECO:0000313" key="2">
    <source>
        <dbReference type="EMBL" id="OXA44898.1"/>
    </source>
</evidence>
<sequence length="250" mass="28600">METSGRRANNKRSHQQISKMDKESSNEDGLHPVSQSLFDFGSHSNFLKYFASTIQSSSQSIQKTDPKYKTAEFWLNVPVFKNIQMKRYFDPEENMHYAVLRKENTGRKCVKDSIIRIGAFCFDEVSQKMKKLISEIESTHWRKEIPSLKDNPYATEDDILSEHYWDPSFTHACPSAGLKFRPIRRNGLLLIKILSVRESYEGWAGPTITTSVGGLRIIAENLQIYDKQIDSEEEESFASIAAPPNSPALQ</sequence>
<gene>
    <name evidence="2" type="ORF">Fcan01_19806</name>
</gene>
<name>A0A226DIT4_FOLCA</name>
<protein>
    <submittedName>
        <fullName evidence="2">Uncharacterized protein</fullName>
    </submittedName>
</protein>
<dbReference type="AlphaFoldDB" id="A0A226DIT4"/>
<dbReference type="EMBL" id="LNIX01000018">
    <property type="protein sequence ID" value="OXA44898.1"/>
    <property type="molecule type" value="Genomic_DNA"/>
</dbReference>
<organism evidence="2 3">
    <name type="scientific">Folsomia candida</name>
    <name type="common">Springtail</name>
    <dbReference type="NCBI Taxonomy" id="158441"/>
    <lineage>
        <taxon>Eukaryota</taxon>
        <taxon>Metazoa</taxon>
        <taxon>Ecdysozoa</taxon>
        <taxon>Arthropoda</taxon>
        <taxon>Hexapoda</taxon>
        <taxon>Collembola</taxon>
        <taxon>Entomobryomorpha</taxon>
        <taxon>Isotomoidea</taxon>
        <taxon>Isotomidae</taxon>
        <taxon>Proisotominae</taxon>
        <taxon>Folsomia</taxon>
    </lineage>
</organism>
<accession>A0A226DIT4</accession>
<evidence type="ECO:0000313" key="3">
    <source>
        <dbReference type="Proteomes" id="UP000198287"/>
    </source>
</evidence>
<feature type="region of interest" description="Disordered" evidence="1">
    <location>
        <begin position="1"/>
        <end position="28"/>
    </location>
</feature>
<comment type="caution">
    <text evidence="2">The sequence shown here is derived from an EMBL/GenBank/DDBJ whole genome shotgun (WGS) entry which is preliminary data.</text>
</comment>
<keyword evidence="3" id="KW-1185">Reference proteome</keyword>
<reference evidence="2 3" key="1">
    <citation type="submission" date="2015-12" db="EMBL/GenBank/DDBJ databases">
        <title>The genome of Folsomia candida.</title>
        <authorList>
            <person name="Faddeeva A."/>
            <person name="Derks M.F."/>
            <person name="Anvar Y."/>
            <person name="Smit S."/>
            <person name="Van Straalen N."/>
            <person name="Roelofs D."/>
        </authorList>
    </citation>
    <scope>NUCLEOTIDE SEQUENCE [LARGE SCALE GENOMIC DNA]</scope>
    <source>
        <strain evidence="2 3">VU population</strain>
        <tissue evidence="2">Whole body</tissue>
    </source>
</reference>
<feature type="compositionally biased region" description="Basic and acidic residues" evidence="1">
    <location>
        <begin position="19"/>
        <end position="28"/>
    </location>
</feature>
<proteinExistence type="predicted"/>
<dbReference type="Proteomes" id="UP000198287">
    <property type="component" value="Unassembled WGS sequence"/>
</dbReference>